<dbReference type="SMART" id="SM00666">
    <property type="entry name" value="PB1"/>
    <property type="match status" value="1"/>
</dbReference>
<comment type="subunit">
    <text evidence="3">Homodimers and heterodimers.</text>
</comment>
<dbReference type="InterPro" id="IPR011990">
    <property type="entry name" value="TPR-like_helical_dom_sf"/>
</dbReference>
<dbReference type="Gene3D" id="1.25.40.10">
    <property type="entry name" value="Tetratricopeptide repeat domain"/>
    <property type="match status" value="1"/>
</dbReference>
<accession>A0A5N6KR72</accession>
<evidence type="ECO:0000259" key="9">
    <source>
        <dbReference type="PROSITE" id="PS51745"/>
    </source>
</evidence>
<feature type="region of interest" description="Disordered" evidence="8">
    <location>
        <begin position="559"/>
        <end position="681"/>
    </location>
</feature>
<dbReference type="EMBL" id="VIBQ01000010">
    <property type="protein sequence ID" value="KAB8339142.1"/>
    <property type="molecule type" value="Genomic_DNA"/>
</dbReference>
<evidence type="ECO:0000256" key="8">
    <source>
        <dbReference type="SAM" id="MobiDB-lite"/>
    </source>
</evidence>
<dbReference type="PANTHER" id="PTHR15175:SF0">
    <property type="entry name" value="SH3 DOMAIN-CONTAINING PROTEIN C23A1.17"/>
    <property type="match status" value="1"/>
</dbReference>
<evidence type="ECO:0000256" key="7">
    <source>
        <dbReference type="ARBA" id="ARBA00022803"/>
    </source>
</evidence>
<comment type="subcellular location">
    <subcellularLocation>
        <location evidence="1">Cytoplasm</location>
    </subcellularLocation>
</comment>
<comment type="similarity">
    <text evidence="2">Belongs to the NCF2/NOXA1 family.</text>
</comment>
<evidence type="ECO:0000256" key="2">
    <source>
        <dbReference type="ARBA" id="ARBA00008051"/>
    </source>
</evidence>
<feature type="region of interest" description="Disordered" evidence="8">
    <location>
        <begin position="274"/>
        <end position="313"/>
    </location>
</feature>
<dbReference type="InterPro" id="IPR001424">
    <property type="entry name" value="SOD_Cu_Zn_dom"/>
</dbReference>
<sequence>MTVIDLSIRGLSPGIYHATIRESGDISRGPESTGGIWDAPRPEEKSALRGVLGTLEVNKGGVATVFLDKPIHIWEMIGRSIVVSRQKEAFNKDDPDTLVGVIARSAGVWDNDKTVCSCSGKTVWEERQEQTGRVEWSKHPPTLHNPRNPANLSVRRSRRNEGERHTCQLAATPPLNISASSSSLLQKTGVGCFLQCRTPRERARAGIGLHAWFEDVTGPGKRQRNVTHSAPLSCCARIVTAPLRPHCDCRAHHGISARQRRLPAADHPIPCAARKQATPVPVASTQSLADQPRPRWEPRPTVSSAPGAQSRHSAQGRIQEIETWVAALQQYDNNEFEAAVETFRPIEETSKILFNCGVIKAALGSHEEAVAYYQRATGLDQYLAIAYFQQGVSNFLLGDFEEALANFNDTLLYLRGNRNIDYEQLGLKFKLHSCEALFNRGLCYIYLQANDTGMQDLIFAGKEKAVPDHDVIDEAIKEKAEGYTVFSIPVGIVFRPSEAKVKNVQTRDYLGKARLVAASNPDAPAHRRKVSHDIWARDDRPPGQLSYAASQLVKSNLSSRTLHTARQQSEPPVHRNLFPPTPPPEDFQKAMPPLPRSQTSPADPTKSLSIRSSGRSQSSTRRPPPSLDLALGGSALDTFRTRESSPPRRRPARAQSERPPENHRHYSGSDKGEGRTTSSSDMLQNERLHENYKPSSEHGLFGSVDADFDPRHLKKTYYQSPERDSDLSMTTNERMRNRSASRSHAIPRVSRGARDHDFISEDAEAEAEAEASFNSGSDTAAAPSRSRVRSERSTMRQRARSSSRRPPTNARSHSVTAEVLEDRERYDDEVQVKKIRIKAHYKEDMRYVMAPSAIQFNELLDAVSKKFDLGGPHKVRVKTRDEDGDLITMGDQEDLDAVVLGAKDEAQRESSEMGKLEIWVEGIL</sequence>
<dbReference type="FunFam" id="1.25.40.10:FF:000017">
    <property type="entry name" value="NADPH oxidase regulator NoxR"/>
    <property type="match status" value="1"/>
</dbReference>
<feature type="compositionally biased region" description="Acidic residues" evidence="8">
    <location>
        <begin position="760"/>
        <end position="769"/>
    </location>
</feature>
<feature type="compositionally biased region" description="Polar residues" evidence="8">
    <location>
        <begin position="727"/>
        <end position="742"/>
    </location>
</feature>
<comment type="caution">
    <text evidence="10">The sequence shown here is derived from an EMBL/GenBank/DDBJ whole genome shotgun (WGS) entry which is preliminary data.</text>
</comment>
<name>A0A5N6KR72_9ROSI</name>
<dbReference type="InterPro" id="IPR036423">
    <property type="entry name" value="SOD-like_Cu/Zn_dom_sf"/>
</dbReference>
<keyword evidence="6" id="KW-0677">Repeat</keyword>
<reference evidence="10 11" key="1">
    <citation type="submission" date="2019-06" db="EMBL/GenBank/DDBJ databases">
        <title>A chromosomal-level reference genome of Carpinus fangiana (Coryloideae, Betulaceae).</title>
        <authorList>
            <person name="Yang X."/>
            <person name="Wang Z."/>
            <person name="Zhang L."/>
            <person name="Hao G."/>
            <person name="Liu J."/>
            <person name="Yang Y."/>
        </authorList>
    </citation>
    <scope>NUCLEOTIDE SEQUENCE [LARGE SCALE GENOMIC DNA]</scope>
    <source>
        <strain evidence="10">Cfa_2016G</strain>
        <tissue evidence="10">Leaf</tissue>
    </source>
</reference>
<feature type="region of interest" description="Disordered" evidence="8">
    <location>
        <begin position="716"/>
        <end position="814"/>
    </location>
</feature>
<evidence type="ECO:0000256" key="3">
    <source>
        <dbReference type="ARBA" id="ARBA00011726"/>
    </source>
</evidence>
<dbReference type="PANTHER" id="PTHR15175">
    <property type="entry name" value="NEUTROPHIL CYTOSOLIC FACTOR 2, NEUTROPHIL NADPH OXIDASE FACTOR 2"/>
    <property type="match status" value="1"/>
</dbReference>
<evidence type="ECO:0000313" key="10">
    <source>
        <dbReference type="EMBL" id="KAB8339142.1"/>
    </source>
</evidence>
<feature type="region of interest" description="Disordered" evidence="8">
    <location>
        <begin position="520"/>
        <end position="542"/>
    </location>
</feature>
<feature type="compositionally biased region" description="Basic and acidic residues" evidence="8">
    <location>
        <begin position="531"/>
        <end position="541"/>
    </location>
</feature>
<feature type="compositionally biased region" description="Polar residues" evidence="8">
    <location>
        <begin position="301"/>
        <end position="313"/>
    </location>
</feature>
<dbReference type="Pfam" id="PF00564">
    <property type="entry name" value="PB1"/>
    <property type="match status" value="1"/>
</dbReference>
<keyword evidence="11" id="KW-1185">Reference proteome</keyword>
<feature type="compositionally biased region" description="Basic and acidic residues" evidence="8">
    <location>
        <begin position="655"/>
        <end position="674"/>
    </location>
</feature>
<dbReference type="InterPro" id="IPR051864">
    <property type="entry name" value="NCF2_NOXA1"/>
</dbReference>
<feature type="domain" description="PB1" evidence="9">
    <location>
        <begin position="834"/>
        <end position="923"/>
    </location>
</feature>
<dbReference type="PROSITE" id="PS51745">
    <property type="entry name" value="PB1"/>
    <property type="match status" value="1"/>
</dbReference>
<dbReference type="AlphaFoldDB" id="A0A5N6KR72"/>
<proteinExistence type="inferred from homology"/>
<dbReference type="GO" id="GO:0046872">
    <property type="term" value="F:metal ion binding"/>
    <property type="evidence" value="ECO:0007669"/>
    <property type="project" value="InterPro"/>
</dbReference>
<protein>
    <recommendedName>
        <fullName evidence="9">PB1 domain-containing protein</fullName>
    </recommendedName>
</protein>
<dbReference type="OrthoDB" id="9450131at2759"/>
<evidence type="ECO:0000256" key="4">
    <source>
        <dbReference type="ARBA" id="ARBA00022443"/>
    </source>
</evidence>
<evidence type="ECO:0000256" key="6">
    <source>
        <dbReference type="ARBA" id="ARBA00022737"/>
    </source>
</evidence>
<evidence type="ECO:0000256" key="5">
    <source>
        <dbReference type="ARBA" id="ARBA00022490"/>
    </source>
</evidence>
<dbReference type="SUPFAM" id="SSF49329">
    <property type="entry name" value="Cu,Zn superoxide dismutase-like"/>
    <property type="match status" value="1"/>
</dbReference>
<dbReference type="SMART" id="SM00028">
    <property type="entry name" value="TPR"/>
    <property type="match status" value="2"/>
</dbReference>
<feature type="compositionally biased region" description="Low complexity" evidence="8">
    <location>
        <begin position="607"/>
        <end position="621"/>
    </location>
</feature>
<keyword evidence="7" id="KW-0802">TPR repeat</keyword>
<dbReference type="Gene3D" id="2.60.40.200">
    <property type="entry name" value="Superoxide dismutase, copper/zinc binding domain"/>
    <property type="match status" value="1"/>
</dbReference>
<dbReference type="Proteomes" id="UP000327013">
    <property type="component" value="Unassembled WGS sequence"/>
</dbReference>
<organism evidence="10 11">
    <name type="scientific">Carpinus fangiana</name>
    <dbReference type="NCBI Taxonomy" id="176857"/>
    <lineage>
        <taxon>Eukaryota</taxon>
        <taxon>Viridiplantae</taxon>
        <taxon>Streptophyta</taxon>
        <taxon>Embryophyta</taxon>
        <taxon>Tracheophyta</taxon>
        <taxon>Spermatophyta</taxon>
        <taxon>Magnoliopsida</taxon>
        <taxon>eudicotyledons</taxon>
        <taxon>Gunneridae</taxon>
        <taxon>Pentapetalae</taxon>
        <taxon>rosids</taxon>
        <taxon>fabids</taxon>
        <taxon>Fagales</taxon>
        <taxon>Betulaceae</taxon>
        <taxon>Carpinus</taxon>
    </lineage>
</organism>
<dbReference type="InterPro" id="IPR019734">
    <property type="entry name" value="TPR_rpt"/>
</dbReference>
<keyword evidence="5" id="KW-0963">Cytoplasm</keyword>
<gene>
    <name evidence="10" type="ORF">FH972_022078</name>
</gene>
<dbReference type="SUPFAM" id="SSF54277">
    <property type="entry name" value="CAD &amp; PB1 domains"/>
    <property type="match status" value="1"/>
</dbReference>
<feature type="compositionally biased region" description="Polar residues" evidence="8">
    <location>
        <begin position="559"/>
        <end position="570"/>
    </location>
</feature>
<keyword evidence="4" id="KW-0728">SH3 domain</keyword>
<dbReference type="GO" id="GO:0005737">
    <property type="term" value="C:cytoplasm"/>
    <property type="evidence" value="ECO:0007669"/>
    <property type="project" value="UniProtKB-SubCell"/>
</dbReference>
<dbReference type="InterPro" id="IPR000270">
    <property type="entry name" value="PB1_dom"/>
</dbReference>
<feature type="region of interest" description="Disordered" evidence="8">
    <location>
        <begin position="131"/>
        <end position="164"/>
    </location>
</feature>
<evidence type="ECO:0000256" key="1">
    <source>
        <dbReference type="ARBA" id="ARBA00004496"/>
    </source>
</evidence>
<dbReference type="Pfam" id="PF00080">
    <property type="entry name" value="Sod_Cu"/>
    <property type="match status" value="1"/>
</dbReference>
<dbReference type="Gene3D" id="3.10.20.90">
    <property type="entry name" value="Phosphatidylinositol 3-kinase Catalytic Subunit, Chain A, domain 1"/>
    <property type="match status" value="1"/>
</dbReference>
<dbReference type="GO" id="GO:0006801">
    <property type="term" value="P:superoxide metabolic process"/>
    <property type="evidence" value="ECO:0007669"/>
    <property type="project" value="InterPro"/>
</dbReference>
<evidence type="ECO:0000313" key="11">
    <source>
        <dbReference type="Proteomes" id="UP000327013"/>
    </source>
</evidence>
<dbReference type="InterPro" id="IPR053793">
    <property type="entry name" value="PB1-like"/>
</dbReference>
<dbReference type="SUPFAM" id="SSF48452">
    <property type="entry name" value="TPR-like"/>
    <property type="match status" value="1"/>
</dbReference>